<evidence type="ECO:0000256" key="1">
    <source>
        <dbReference type="ARBA" id="ARBA00005711"/>
    </source>
</evidence>
<feature type="region of interest" description="Disordered" evidence="2">
    <location>
        <begin position="103"/>
        <end position="259"/>
    </location>
</feature>
<accession>A0A8T0X1F3</accession>
<evidence type="ECO:0000259" key="3">
    <source>
        <dbReference type="Pfam" id="PF03763"/>
    </source>
</evidence>
<dbReference type="AlphaFoldDB" id="A0A8T0X1F3"/>
<feature type="region of interest" description="Disordered" evidence="2">
    <location>
        <begin position="304"/>
        <end position="323"/>
    </location>
</feature>
<name>A0A8T0X1F3_PANVG</name>
<evidence type="ECO:0000256" key="2">
    <source>
        <dbReference type="SAM" id="MobiDB-lite"/>
    </source>
</evidence>
<dbReference type="PANTHER" id="PTHR31471:SF96">
    <property type="entry name" value="OS10G0325400 PROTEIN"/>
    <property type="match status" value="1"/>
</dbReference>
<dbReference type="InterPro" id="IPR005516">
    <property type="entry name" value="Remorin_C"/>
</dbReference>
<dbReference type="Proteomes" id="UP000823388">
    <property type="component" value="Chromosome 1N"/>
</dbReference>
<feature type="domain" description="Remorin C-terminal" evidence="3">
    <location>
        <begin position="268"/>
        <end position="373"/>
    </location>
</feature>
<protein>
    <recommendedName>
        <fullName evidence="3">Remorin C-terminal domain-containing protein</fullName>
    </recommendedName>
</protein>
<evidence type="ECO:0000313" key="5">
    <source>
        <dbReference type="Proteomes" id="UP000823388"/>
    </source>
</evidence>
<evidence type="ECO:0000313" key="4">
    <source>
        <dbReference type="EMBL" id="KAG2651154.1"/>
    </source>
</evidence>
<sequence length="378" mass="41989">MSLEECITHTKSSWLFRNRSCTMDGDMKHLRVKFSGVRQEDHGGGHTIPVPSQQSTSFGRGLLSDAEEYDAAYAATVAAVAYAIAAREEERLASQEKPIAEKFGTEGKTMADKVASGKKPASLGGESRITPQSKSPHKRGESFKRPIEGSRSTKWFSGKEPIDDAYDDEQGANVSVRRPLRPAQKKPEGVVSSDEKVADKVLNDSAPSKKKEASFARKGPEKKGSRKFERDEGNQMLPPTAATTAKPMSSYSGRESRVATPGMAFSSEAEVMADAWEKEKLAKIKKQYNETMDTIIEWEAEKKAKARRQKELKDESDSERKRAKALEEYNEEMSRINKVVTASKLTAEEKRRNAEIKVRDKAQTIRSTGKLPRTCGCF</sequence>
<dbReference type="PANTHER" id="PTHR31471">
    <property type="entry name" value="OS02G0116800 PROTEIN"/>
    <property type="match status" value="1"/>
</dbReference>
<dbReference type="Pfam" id="PF03763">
    <property type="entry name" value="Remorin_C"/>
    <property type="match status" value="1"/>
</dbReference>
<proteinExistence type="inferred from homology"/>
<feature type="compositionally biased region" description="Polar residues" evidence="2">
    <location>
        <begin position="241"/>
        <end position="253"/>
    </location>
</feature>
<dbReference type="EMBL" id="CM029038">
    <property type="protein sequence ID" value="KAG2651153.1"/>
    <property type="molecule type" value="Genomic_DNA"/>
</dbReference>
<comment type="caution">
    <text evidence="4">The sequence shown here is derived from an EMBL/GenBank/DDBJ whole genome shotgun (WGS) entry which is preliminary data.</text>
</comment>
<gene>
    <name evidence="4" type="ORF">PVAP13_1NG164000</name>
</gene>
<organism evidence="4 5">
    <name type="scientific">Panicum virgatum</name>
    <name type="common">Blackwell switchgrass</name>
    <dbReference type="NCBI Taxonomy" id="38727"/>
    <lineage>
        <taxon>Eukaryota</taxon>
        <taxon>Viridiplantae</taxon>
        <taxon>Streptophyta</taxon>
        <taxon>Embryophyta</taxon>
        <taxon>Tracheophyta</taxon>
        <taxon>Spermatophyta</taxon>
        <taxon>Magnoliopsida</taxon>
        <taxon>Liliopsida</taxon>
        <taxon>Poales</taxon>
        <taxon>Poaceae</taxon>
        <taxon>PACMAD clade</taxon>
        <taxon>Panicoideae</taxon>
        <taxon>Panicodae</taxon>
        <taxon>Paniceae</taxon>
        <taxon>Panicinae</taxon>
        <taxon>Panicum</taxon>
        <taxon>Panicum sect. Hiantes</taxon>
    </lineage>
</organism>
<comment type="similarity">
    <text evidence="1">Belongs to the remorin family.</text>
</comment>
<dbReference type="OrthoDB" id="775261at2759"/>
<feature type="compositionally biased region" description="Basic and acidic residues" evidence="2">
    <location>
        <begin position="185"/>
        <end position="233"/>
    </location>
</feature>
<keyword evidence="5" id="KW-1185">Reference proteome</keyword>
<feature type="compositionally biased region" description="Basic and acidic residues" evidence="2">
    <location>
        <begin position="138"/>
        <end position="148"/>
    </location>
</feature>
<reference evidence="4" key="1">
    <citation type="submission" date="2020-05" db="EMBL/GenBank/DDBJ databases">
        <title>WGS assembly of Panicum virgatum.</title>
        <authorList>
            <person name="Lovell J.T."/>
            <person name="Jenkins J."/>
            <person name="Shu S."/>
            <person name="Juenger T.E."/>
            <person name="Schmutz J."/>
        </authorList>
    </citation>
    <scope>NUCLEOTIDE SEQUENCE</scope>
    <source>
        <strain evidence="4">AP13</strain>
    </source>
</reference>
<dbReference type="EMBL" id="CM029038">
    <property type="protein sequence ID" value="KAG2651154.1"/>
    <property type="molecule type" value="Genomic_DNA"/>
</dbReference>